<dbReference type="AlphaFoldDB" id="A0A6N8JS74"/>
<dbReference type="OrthoDB" id="25607at2"/>
<evidence type="ECO:0000313" key="5">
    <source>
        <dbReference type="EMBL" id="MVX62007.1"/>
    </source>
</evidence>
<dbReference type="InterPro" id="IPR006385">
    <property type="entry name" value="HAD_hydro_SerB1"/>
</dbReference>
<keyword evidence="2" id="KW-0479">Metal-binding</keyword>
<dbReference type="Gene3D" id="1.20.1440.100">
    <property type="entry name" value="SG protein - dephosphorylation function"/>
    <property type="match status" value="1"/>
</dbReference>
<dbReference type="NCBIfam" id="TIGR01490">
    <property type="entry name" value="HAD-SF-IB-hyp1"/>
    <property type="match status" value="1"/>
</dbReference>
<evidence type="ECO:0000256" key="2">
    <source>
        <dbReference type="ARBA" id="ARBA00022723"/>
    </source>
</evidence>
<dbReference type="Proteomes" id="UP000463388">
    <property type="component" value="Unassembled WGS sequence"/>
</dbReference>
<comment type="similarity">
    <text evidence="1">Belongs to the HAD-like hydrolase superfamily. SerB family.</text>
</comment>
<protein>
    <submittedName>
        <fullName evidence="5">HAD-IB family hydrolase</fullName>
    </submittedName>
</protein>
<comment type="caution">
    <text evidence="5">The sequence shown here is derived from an EMBL/GenBank/DDBJ whole genome shotgun (WGS) entry which is preliminary data.</text>
</comment>
<organism evidence="5 6">
    <name type="scientific">Adlercreutzia mucosicola</name>
    <dbReference type="NCBI Taxonomy" id="580026"/>
    <lineage>
        <taxon>Bacteria</taxon>
        <taxon>Bacillati</taxon>
        <taxon>Actinomycetota</taxon>
        <taxon>Coriobacteriia</taxon>
        <taxon>Eggerthellales</taxon>
        <taxon>Eggerthellaceae</taxon>
        <taxon>Adlercreutzia</taxon>
    </lineage>
</organism>
<dbReference type="GO" id="GO:0016787">
    <property type="term" value="F:hydrolase activity"/>
    <property type="evidence" value="ECO:0007669"/>
    <property type="project" value="UniProtKB-KW"/>
</dbReference>
<evidence type="ECO:0000256" key="1">
    <source>
        <dbReference type="ARBA" id="ARBA00009184"/>
    </source>
</evidence>
<evidence type="ECO:0000256" key="4">
    <source>
        <dbReference type="ARBA" id="ARBA00022842"/>
    </source>
</evidence>
<keyword evidence="6" id="KW-1185">Reference proteome</keyword>
<dbReference type="InterPro" id="IPR023214">
    <property type="entry name" value="HAD_sf"/>
</dbReference>
<accession>A0A6N8JS74</accession>
<dbReference type="PANTHER" id="PTHR43344:SF13">
    <property type="entry name" value="PHOSPHATASE RV3661-RELATED"/>
    <property type="match status" value="1"/>
</dbReference>
<dbReference type="RefSeq" id="WP_160347440.1">
    <property type="nucleotide sequence ID" value="NZ_JAOAKZ010000004.1"/>
</dbReference>
<name>A0A6N8JS74_9ACTN</name>
<evidence type="ECO:0000256" key="3">
    <source>
        <dbReference type="ARBA" id="ARBA00022801"/>
    </source>
</evidence>
<dbReference type="InterPro" id="IPR036412">
    <property type="entry name" value="HAD-like_sf"/>
</dbReference>
<reference evidence="5 6" key="1">
    <citation type="submission" date="2019-12" db="EMBL/GenBank/DDBJ databases">
        <title>Microbes associate with the intestines of laboratory mice.</title>
        <authorList>
            <person name="Navarre W."/>
            <person name="Wong E."/>
        </authorList>
    </citation>
    <scope>NUCLEOTIDE SEQUENCE [LARGE SCALE GENOMIC DNA]</scope>
    <source>
        <strain evidence="5 6">NM66_B29</strain>
    </source>
</reference>
<gene>
    <name evidence="5" type="ORF">GKZ27_11200</name>
</gene>
<dbReference type="EMBL" id="WSRR01000045">
    <property type="protein sequence ID" value="MVX62007.1"/>
    <property type="molecule type" value="Genomic_DNA"/>
</dbReference>
<proteinExistence type="inferred from homology"/>
<keyword evidence="4" id="KW-0460">Magnesium</keyword>
<dbReference type="PANTHER" id="PTHR43344">
    <property type="entry name" value="PHOSPHOSERINE PHOSPHATASE"/>
    <property type="match status" value="1"/>
</dbReference>
<dbReference type="InterPro" id="IPR050582">
    <property type="entry name" value="HAD-like_SerB"/>
</dbReference>
<keyword evidence="3 5" id="KW-0378">Hydrolase</keyword>
<dbReference type="Pfam" id="PF12710">
    <property type="entry name" value="HAD"/>
    <property type="match status" value="1"/>
</dbReference>
<dbReference type="GO" id="GO:0046872">
    <property type="term" value="F:metal ion binding"/>
    <property type="evidence" value="ECO:0007669"/>
    <property type="project" value="UniProtKB-KW"/>
</dbReference>
<sequence>MARAQNSYVLIPEGGDDAADCGTEARLPEGVCRVTPAALGATRLIGGPFARTPEGRVQVAAFDFDGTCIRGNSPVLLVRYLARHKLLAPSVVARILVWAGCYKARLPQNESWVRGLVFRAFAGISAAEVNRFLCEFYDEYIDERFRPEAERAMADHEAAGHAVLVVSATFEPIIAAAMQRHPIQYAIATRMRVDGRGNYTDQVASLPVEGPQKVQALRKVCDELFGEDGWELAWAYGDHHSDRAMLAAAKEAFAVTPDRPLTRTANAEGYAILDWASGEK</sequence>
<dbReference type="NCBIfam" id="TIGR01488">
    <property type="entry name" value="HAD-SF-IB"/>
    <property type="match status" value="1"/>
</dbReference>
<dbReference type="Gene3D" id="3.40.50.1000">
    <property type="entry name" value="HAD superfamily/HAD-like"/>
    <property type="match status" value="1"/>
</dbReference>
<evidence type="ECO:0000313" key="6">
    <source>
        <dbReference type="Proteomes" id="UP000463388"/>
    </source>
</evidence>
<dbReference type="SUPFAM" id="SSF56784">
    <property type="entry name" value="HAD-like"/>
    <property type="match status" value="1"/>
</dbReference>